<sequence>MPMRIPIVMCLFCTTVLLASTSLRAQTSAPSTRQLLTHFGTAPNGLARYDYLTSVMPLFDKDKDKDNKMLAQQLLATVDSELGLYNEAMMAFPFDNRVALPKSTLLPRAENWHSVDAADAVVELASQHRIVMINESHHDAHTRELTLALLPRLRALGFRYFAAEALGDKDADLMRRGYVIDTSGSEYLLEPLYGEIIRQAIKLGYIIVPYDSDASPEEDRDTVQAHTLYEKVFAKDPQAKLFVHAGYSHIDKAAGNLGDNIQPMAKQLKQLTGEDPLCVDQVQFRDVAVGGIDFGYYAAVALRFPSDVPIALRDRGSPAYWSSDPRMHDITVILPPASPQDLDVTGSMTSDQLRRIIILPRPPFNLDVRPYWLSLSGRRITYKIDTDLCTGQVPCVVDAYYPDEPDNAVPADRYTFVKAHAHNVLYLYPGHYRLRAWNAEGKTLSQLQIDVPTH</sequence>
<dbReference type="OrthoDB" id="277629at2"/>
<protein>
    <recommendedName>
        <fullName evidence="4">Haem-binding uptake Tiki superfamily ChaN domain-containing protein</fullName>
    </recommendedName>
</protein>
<feature type="chain" id="PRO_5016646659" description="Haem-binding uptake Tiki superfamily ChaN domain-containing protein" evidence="1">
    <location>
        <begin position="26"/>
        <end position="454"/>
    </location>
</feature>
<evidence type="ECO:0000313" key="2">
    <source>
        <dbReference type="EMBL" id="RDS85551.1"/>
    </source>
</evidence>
<organism evidence="2 3">
    <name type="scientific">Dyella psychrodurans</name>
    <dbReference type="NCBI Taxonomy" id="1927960"/>
    <lineage>
        <taxon>Bacteria</taxon>
        <taxon>Pseudomonadati</taxon>
        <taxon>Pseudomonadota</taxon>
        <taxon>Gammaproteobacteria</taxon>
        <taxon>Lysobacterales</taxon>
        <taxon>Rhodanobacteraceae</taxon>
        <taxon>Dyella</taxon>
    </lineage>
</organism>
<feature type="signal peptide" evidence="1">
    <location>
        <begin position="1"/>
        <end position="25"/>
    </location>
</feature>
<dbReference type="Proteomes" id="UP000255334">
    <property type="component" value="Unassembled WGS sequence"/>
</dbReference>
<comment type="caution">
    <text evidence="2">The sequence shown here is derived from an EMBL/GenBank/DDBJ whole genome shotgun (WGS) entry which is preliminary data.</text>
</comment>
<keyword evidence="3" id="KW-1185">Reference proteome</keyword>
<gene>
    <name evidence="2" type="ORF">DWU99_08590</name>
</gene>
<evidence type="ECO:0008006" key="4">
    <source>
        <dbReference type="Google" id="ProtNLM"/>
    </source>
</evidence>
<accession>A0A370XBB2</accession>
<proteinExistence type="predicted"/>
<reference evidence="2 3" key="1">
    <citation type="submission" date="2018-07" db="EMBL/GenBank/DDBJ databases">
        <title>Dyella monticola sp. nov. and Dyella psychrodurans sp. nov. isolated from monsoon evergreen broad-leaved forest soil of Dinghu Mountain, China.</title>
        <authorList>
            <person name="Gao Z."/>
            <person name="Qiu L."/>
        </authorList>
    </citation>
    <scope>NUCLEOTIDE SEQUENCE [LARGE SCALE GENOMIC DNA]</scope>
    <source>
        <strain evidence="2 3">4MSK11</strain>
    </source>
</reference>
<evidence type="ECO:0000256" key="1">
    <source>
        <dbReference type="SAM" id="SignalP"/>
    </source>
</evidence>
<dbReference type="AlphaFoldDB" id="A0A370XBB2"/>
<dbReference type="RefSeq" id="WP_115477589.1">
    <property type="nucleotide sequence ID" value="NZ_QRBF01000002.1"/>
</dbReference>
<name>A0A370XBB2_9GAMM</name>
<keyword evidence="1" id="KW-0732">Signal</keyword>
<evidence type="ECO:0000313" key="3">
    <source>
        <dbReference type="Proteomes" id="UP000255334"/>
    </source>
</evidence>
<dbReference type="EMBL" id="QRBF01000002">
    <property type="protein sequence ID" value="RDS85551.1"/>
    <property type="molecule type" value="Genomic_DNA"/>
</dbReference>